<reference evidence="2" key="1">
    <citation type="journal article" date="2020" name="Stud. Mycol.">
        <title>101 Dothideomycetes genomes: a test case for predicting lifestyles and emergence of pathogens.</title>
        <authorList>
            <person name="Haridas S."/>
            <person name="Albert R."/>
            <person name="Binder M."/>
            <person name="Bloem J."/>
            <person name="Labutti K."/>
            <person name="Salamov A."/>
            <person name="Andreopoulos B."/>
            <person name="Baker S."/>
            <person name="Barry K."/>
            <person name="Bills G."/>
            <person name="Bluhm B."/>
            <person name="Cannon C."/>
            <person name="Castanera R."/>
            <person name="Culley D."/>
            <person name="Daum C."/>
            <person name="Ezra D."/>
            <person name="Gonzalez J."/>
            <person name="Henrissat B."/>
            <person name="Kuo A."/>
            <person name="Liang C."/>
            <person name="Lipzen A."/>
            <person name="Lutzoni F."/>
            <person name="Magnuson J."/>
            <person name="Mondo S."/>
            <person name="Nolan M."/>
            <person name="Ohm R."/>
            <person name="Pangilinan J."/>
            <person name="Park H.-J."/>
            <person name="Ramirez L."/>
            <person name="Alfaro M."/>
            <person name="Sun H."/>
            <person name="Tritt A."/>
            <person name="Yoshinaga Y."/>
            <person name="Zwiers L.-H."/>
            <person name="Turgeon B."/>
            <person name="Goodwin S."/>
            <person name="Spatafora J."/>
            <person name="Crous P."/>
            <person name="Grigoriev I."/>
        </authorList>
    </citation>
    <scope>NUCLEOTIDE SEQUENCE</scope>
    <source>
        <strain evidence="2">CBS 119687</strain>
    </source>
</reference>
<sequence length="102" mass="10852">MRGGTRGTQLHEAPIQIQAGCRLMDAYSSCSSYSSASSSRRFLEKIGRPRKRAIAVQCPPVMVPGAPQLSSPPTLRAQAAPTRRVIAPLQSPTSPPTPRAIA</sequence>
<dbReference type="AlphaFoldDB" id="A0A6A6AQQ2"/>
<evidence type="ECO:0000313" key="3">
    <source>
        <dbReference type="Proteomes" id="UP000799771"/>
    </source>
</evidence>
<accession>A0A6A6AQQ2</accession>
<organism evidence="2 3">
    <name type="scientific">Dothidotthia symphoricarpi CBS 119687</name>
    <dbReference type="NCBI Taxonomy" id="1392245"/>
    <lineage>
        <taxon>Eukaryota</taxon>
        <taxon>Fungi</taxon>
        <taxon>Dikarya</taxon>
        <taxon>Ascomycota</taxon>
        <taxon>Pezizomycotina</taxon>
        <taxon>Dothideomycetes</taxon>
        <taxon>Pleosporomycetidae</taxon>
        <taxon>Pleosporales</taxon>
        <taxon>Dothidotthiaceae</taxon>
        <taxon>Dothidotthia</taxon>
    </lineage>
</organism>
<keyword evidence="3" id="KW-1185">Reference proteome</keyword>
<feature type="region of interest" description="Disordered" evidence="1">
    <location>
        <begin position="64"/>
        <end position="102"/>
    </location>
</feature>
<evidence type="ECO:0000256" key="1">
    <source>
        <dbReference type="SAM" id="MobiDB-lite"/>
    </source>
</evidence>
<proteinExistence type="predicted"/>
<dbReference type="GeneID" id="54402280"/>
<gene>
    <name evidence="2" type="ORF">P153DRAFT_100249</name>
</gene>
<evidence type="ECO:0000313" key="2">
    <source>
        <dbReference type="EMBL" id="KAF2133866.1"/>
    </source>
</evidence>
<dbReference type="EMBL" id="ML977498">
    <property type="protein sequence ID" value="KAF2133866.1"/>
    <property type="molecule type" value="Genomic_DNA"/>
</dbReference>
<dbReference type="RefSeq" id="XP_033528253.1">
    <property type="nucleotide sequence ID" value="XM_033661848.1"/>
</dbReference>
<dbReference type="Proteomes" id="UP000799771">
    <property type="component" value="Unassembled WGS sequence"/>
</dbReference>
<feature type="compositionally biased region" description="Pro residues" evidence="1">
    <location>
        <begin position="93"/>
        <end position="102"/>
    </location>
</feature>
<protein>
    <submittedName>
        <fullName evidence="2">Uncharacterized protein</fullName>
    </submittedName>
</protein>
<name>A0A6A6AQQ2_9PLEO</name>